<reference evidence="4 5" key="1">
    <citation type="submission" date="2018-12" db="EMBL/GenBank/DDBJ databases">
        <authorList>
            <person name="Sun L."/>
            <person name="Chen Z."/>
        </authorList>
    </citation>
    <scope>NUCLEOTIDE SEQUENCE [LARGE SCALE GENOMIC DNA]</scope>
    <source>
        <strain evidence="4 5">DSM 15890</strain>
    </source>
</reference>
<evidence type="ECO:0000256" key="2">
    <source>
        <dbReference type="ARBA" id="ARBA00022679"/>
    </source>
</evidence>
<dbReference type="EMBL" id="RZNY01000017">
    <property type="protein sequence ID" value="RUT43876.1"/>
    <property type="molecule type" value="Genomic_DNA"/>
</dbReference>
<dbReference type="InterPro" id="IPR026170">
    <property type="entry name" value="FAM173A/B"/>
</dbReference>
<evidence type="ECO:0000256" key="3">
    <source>
        <dbReference type="ARBA" id="ARBA00022691"/>
    </source>
</evidence>
<sequence length="176" mass="19750">MSGLLIAATLFGLLSIVYTSWRNGISPMPSSAPVRRIVTSEMKRFGEVGPIVEAGSGWGTLALHLSGHDLNWRITGIENSLIPLWISRVSARLSSSDNVTFLRGDIYSYSYEQASVVLCYLYPGAMKRLSPIFRKQLVPGTRIISICFALPEWEPEEVIVCRDMYRTKVYIYQVVL</sequence>
<evidence type="ECO:0000313" key="5">
    <source>
        <dbReference type="Proteomes" id="UP000279446"/>
    </source>
</evidence>
<keyword evidence="2 4" id="KW-0808">Transferase</keyword>
<name>A0A3S1EEF5_9BACL</name>
<organism evidence="4 5">
    <name type="scientific">Paenibacillus anaericanus</name>
    <dbReference type="NCBI Taxonomy" id="170367"/>
    <lineage>
        <taxon>Bacteria</taxon>
        <taxon>Bacillati</taxon>
        <taxon>Bacillota</taxon>
        <taxon>Bacilli</taxon>
        <taxon>Bacillales</taxon>
        <taxon>Paenibacillaceae</taxon>
        <taxon>Paenibacillus</taxon>
    </lineage>
</organism>
<dbReference type="CDD" id="cd02440">
    <property type="entry name" value="AdoMet_MTases"/>
    <property type="match status" value="1"/>
</dbReference>
<dbReference type="Gene3D" id="3.40.50.150">
    <property type="entry name" value="Vaccinia Virus protein VP39"/>
    <property type="match status" value="1"/>
</dbReference>
<dbReference type="SUPFAM" id="SSF53335">
    <property type="entry name" value="S-adenosyl-L-methionine-dependent methyltransferases"/>
    <property type="match status" value="1"/>
</dbReference>
<keyword evidence="5" id="KW-1185">Reference proteome</keyword>
<dbReference type="PANTHER" id="PTHR13610:SF11">
    <property type="entry name" value="METHYLTRANSFERASE DOMAIN-CONTAINING PROTEIN"/>
    <property type="match status" value="1"/>
</dbReference>
<dbReference type="AlphaFoldDB" id="A0A3S1EEF5"/>
<gene>
    <name evidence="4" type="ORF">EJP82_19410</name>
</gene>
<dbReference type="GO" id="GO:0016279">
    <property type="term" value="F:protein-lysine N-methyltransferase activity"/>
    <property type="evidence" value="ECO:0007669"/>
    <property type="project" value="InterPro"/>
</dbReference>
<dbReference type="InterPro" id="IPR029063">
    <property type="entry name" value="SAM-dependent_MTases_sf"/>
</dbReference>
<evidence type="ECO:0000256" key="1">
    <source>
        <dbReference type="ARBA" id="ARBA00022603"/>
    </source>
</evidence>
<dbReference type="GO" id="GO:0032259">
    <property type="term" value="P:methylation"/>
    <property type="evidence" value="ECO:0007669"/>
    <property type="project" value="UniProtKB-KW"/>
</dbReference>
<dbReference type="PANTHER" id="PTHR13610">
    <property type="entry name" value="METHYLTRANSFERASE DOMAIN-CONTAINING PROTEIN"/>
    <property type="match status" value="1"/>
</dbReference>
<evidence type="ECO:0000313" key="4">
    <source>
        <dbReference type="EMBL" id="RUT43876.1"/>
    </source>
</evidence>
<protein>
    <submittedName>
        <fullName evidence="4">Class I SAM-dependent methyltransferase</fullName>
    </submittedName>
</protein>
<accession>A0A3S1EEF5</accession>
<dbReference type="OrthoDB" id="5510758at2"/>
<proteinExistence type="predicted"/>
<comment type="caution">
    <text evidence="4">The sequence shown here is derived from an EMBL/GenBank/DDBJ whole genome shotgun (WGS) entry which is preliminary data.</text>
</comment>
<dbReference type="Proteomes" id="UP000279446">
    <property type="component" value="Unassembled WGS sequence"/>
</dbReference>
<keyword evidence="3" id="KW-0949">S-adenosyl-L-methionine</keyword>
<keyword evidence="1 4" id="KW-0489">Methyltransferase</keyword>